<gene>
    <name evidence="2" type="ORF">DPMN_182105</name>
</gene>
<keyword evidence="3" id="KW-1185">Reference proteome</keyword>
<evidence type="ECO:0000313" key="3">
    <source>
        <dbReference type="Proteomes" id="UP000828390"/>
    </source>
</evidence>
<proteinExistence type="predicted"/>
<dbReference type="Proteomes" id="UP000828390">
    <property type="component" value="Unassembled WGS sequence"/>
</dbReference>
<sequence length="63" mass="7376">VGTEGLVLRTAPLIKKAPIAQQQVSRNRQNARRHFEARQSEPMVSMDSMKIQRICWVNKKMRR</sequence>
<feature type="region of interest" description="Disordered" evidence="1">
    <location>
        <begin position="20"/>
        <end position="44"/>
    </location>
</feature>
<evidence type="ECO:0000313" key="2">
    <source>
        <dbReference type="EMBL" id="KAH3747676.1"/>
    </source>
</evidence>
<accession>A0A9D4DEZ4</accession>
<dbReference type="AlphaFoldDB" id="A0A9D4DEZ4"/>
<protein>
    <submittedName>
        <fullName evidence="2">Uncharacterized protein</fullName>
    </submittedName>
</protein>
<feature type="non-terminal residue" evidence="2">
    <location>
        <position position="1"/>
    </location>
</feature>
<organism evidence="2 3">
    <name type="scientific">Dreissena polymorpha</name>
    <name type="common">Zebra mussel</name>
    <name type="synonym">Mytilus polymorpha</name>
    <dbReference type="NCBI Taxonomy" id="45954"/>
    <lineage>
        <taxon>Eukaryota</taxon>
        <taxon>Metazoa</taxon>
        <taxon>Spiralia</taxon>
        <taxon>Lophotrochozoa</taxon>
        <taxon>Mollusca</taxon>
        <taxon>Bivalvia</taxon>
        <taxon>Autobranchia</taxon>
        <taxon>Heteroconchia</taxon>
        <taxon>Euheterodonta</taxon>
        <taxon>Imparidentia</taxon>
        <taxon>Neoheterodontei</taxon>
        <taxon>Myida</taxon>
        <taxon>Dreissenoidea</taxon>
        <taxon>Dreissenidae</taxon>
        <taxon>Dreissena</taxon>
    </lineage>
</organism>
<reference evidence="2" key="2">
    <citation type="submission" date="2020-11" db="EMBL/GenBank/DDBJ databases">
        <authorList>
            <person name="McCartney M.A."/>
            <person name="Auch B."/>
            <person name="Kono T."/>
            <person name="Mallez S."/>
            <person name="Becker A."/>
            <person name="Gohl D.M."/>
            <person name="Silverstein K.A.T."/>
            <person name="Koren S."/>
            <person name="Bechman K.B."/>
            <person name="Herman A."/>
            <person name="Abrahante J.E."/>
            <person name="Garbe J."/>
        </authorList>
    </citation>
    <scope>NUCLEOTIDE SEQUENCE</scope>
    <source>
        <strain evidence="2">Duluth1</strain>
        <tissue evidence="2">Whole animal</tissue>
    </source>
</reference>
<reference evidence="2" key="1">
    <citation type="journal article" date="2019" name="bioRxiv">
        <title>The Genome of the Zebra Mussel, Dreissena polymorpha: A Resource for Invasive Species Research.</title>
        <authorList>
            <person name="McCartney M.A."/>
            <person name="Auch B."/>
            <person name="Kono T."/>
            <person name="Mallez S."/>
            <person name="Zhang Y."/>
            <person name="Obille A."/>
            <person name="Becker A."/>
            <person name="Abrahante J.E."/>
            <person name="Garbe J."/>
            <person name="Badalamenti J.P."/>
            <person name="Herman A."/>
            <person name="Mangelson H."/>
            <person name="Liachko I."/>
            <person name="Sullivan S."/>
            <person name="Sone E.D."/>
            <person name="Koren S."/>
            <person name="Silverstein K.A.T."/>
            <person name="Beckman K.B."/>
            <person name="Gohl D.M."/>
        </authorList>
    </citation>
    <scope>NUCLEOTIDE SEQUENCE</scope>
    <source>
        <strain evidence="2">Duluth1</strain>
        <tissue evidence="2">Whole animal</tissue>
    </source>
</reference>
<comment type="caution">
    <text evidence="2">The sequence shown here is derived from an EMBL/GenBank/DDBJ whole genome shotgun (WGS) entry which is preliminary data.</text>
</comment>
<name>A0A9D4DEZ4_DREPO</name>
<evidence type="ECO:0000256" key="1">
    <source>
        <dbReference type="SAM" id="MobiDB-lite"/>
    </source>
</evidence>
<dbReference type="EMBL" id="JAIWYP010000010">
    <property type="protein sequence ID" value="KAH3747676.1"/>
    <property type="molecule type" value="Genomic_DNA"/>
</dbReference>